<feature type="domain" description="Nitroreductase" evidence="1">
    <location>
        <begin position="62"/>
        <end position="137"/>
    </location>
</feature>
<feature type="non-terminal residue" evidence="2">
    <location>
        <position position="1"/>
    </location>
</feature>
<dbReference type="EMBL" id="MTKS01000223">
    <property type="protein sequence ID" value="RWX51041.1"/>
    <property type="molecule type" value="Genomic_DNA"/>
</dbReference>
<proteinExistence type="predicted"/>
<name>A0A444JD96_9BACT</name>
<protein>
    <submittedName>
        <fullName evidence="2">Nitroreductase</fullName>
    </submittedName>
</protein>
<dbReference type="InterPro" id="IPR000415">
    <property type="entry name" value="Nitroreductase-like"/>
</dbReference>
<organism evidence="2 3">
    <name type="scientific">Candidatus Electrothrix marina</name>
    <dbReference type="NCBI Taxonomy" id="1859130"/>
    <lineage>
        <taxon>Bacteria</taxon>
        <taxon>Pseudomonadati</taxon>
        <taxon>Thermodesulfobacteriota</taxon>
        <taxon>Desulfobulbia</taxon>
        <taxon>Desulfobulbales</taxon>
        <taxon>Desulfobulbaceae</taxon>
        <taxon>Candidatus Electrothrix</taxon>
    </lineage>
</organism>
<evidence type="ECO:0000313" key="2">
    <source>
        <dbReference type="EMBL" id="RWX51041.1"/>
    </source>
</evidence>
<evidence type="ECO:0000313" key="3">
    <source>
        <dbReference type="Proteomes" id="UP000288892"/>
    </source>
</evidence>
<comment type="caution">
    <text evidence="2">The sequence shown here is derived from an EMBL/GenBank/DDBJ whole genome shotgun (WGS) entry which is preliminary data.</text>
</comment>
<dbReference type="AlphaFoldDB" id="A0A444JD96"/>
<evidence type="ECO:0000259" key="1">
    <source>
        <dbReference type="Pfam" id="PF00881"/>
    </source>
</evidence>
<dbReference type="Pfam" id="PF00881">
    <property type="entry name" value="Nitroreductase"/>
    <property type="match status" value="1"/>
</dbReference>
<dbReference type="SUPFAM" id="SSF55469">
    <property type="entry name" value="FMN-dependent nitroreductase-like"/>
    <property type="match status" value="1"/>
</dbReference>
<dbReference type="Gene3D" id="3.40.109.10">
    <property type="entry name" value="NADH Oxidase"/>
    <property type="match status" value="1"/>
</dbReference>
<keyword evidence="3" id="KW-1185">Reference proteome</keyword>
<dbReference type="Proteomes" id="UP000288892">
    <property type="component" value="Unassembled WGS sequence"/>
</dbReference>
<dbReference type="GO" id="GO:0016491">
    <property type="term" value="F:oxidoreductase activity"/>
    <property type="evidence" value="ECO:0007669"/>
    <property type="project" value="InterPro"/>
</dbReference>
<dbReference type="InterPro" id="IPR029479">
    <property type="entry name" value="Nitroreductase"/>
</dbReference>
<reference evidence="2 3" key="1">
    <citation type="submission" date="2017-01" db="EMBL/GenBank/DDBJ databases">
        <title>The cable genome- insights into the physiology and evolution of filamentous bacteria capable of sulfide oxidation via long distance electron transfer.</title>
        <authorList>
            <person name="Schreiber L."/>
            <person name="Bjerg J.T."/>
            <person name="Boggild A."/>
            <person name="Van De Vossenberg J."/>
            <person name="Meysman F."/>
            <person name="Nielsen L.P."/>
            <person name="Schramm A."/>
            <person name="Kjeldsen K.U."/>
        </authorList>
    </citation>
    <scope>NUCLEOTIDE SEQUENCE [LARGE SCALE GENOMIC DNA]</scope>
    <source>
        <strain evidence="2">A5</strain>
    </source>
</reference>
<gene>
    <name evidence="2" type="ORF">VU01_12231</name>
</gene>
<accession>A0A444JD96</accession>
<sequence>RRIFIFRQGTEPMDQARQIIEAQLRSGASKIGMAVRLFPFLRKKMQFFADRISTTAEKGIPGLTEGSFYIVAAEKKGFPPLAEQTLAHVMENMWLTATAHGVGFQMLSVTNGLAKNTQFMQLLDLPPKEWALNGCIIGMPKHPPKGKRERETEHFIRWVE</sequence>